<dbReference type="EMBL" id="UINC01012919">
    <property type="protein sequence ID" value="SVA56145.1"/>
    <property type="molecule type" value="Genomic_DNA"/>
</dbReference>
<gene>
    <name evidence="1" type="ORF">METZ01_LOCUS108999</name>
</gene>
<protein>
    <submittedName>
        <fullName evidence="1">Uncharacterized protein</fullName>
    </submittedName>
</protein>
<dbReference type="Gene3D" id="2.20.28.30">
    <property type="entry name" value="RNA polymerase ii, chain L"/>
    <property type="match status" value="1"/>
</dbReference>
<organism evidence="1">
    <name type="scientific">marine metagenome</name>
    <dbReference type="NCBI Taxonomy" id="408172"/>
    <lineage>
        <taxon>unclassified sequences</taxon>
        <taxon>metagenomes</taxon>
        <taxon>ecological metagenomes</taxon>
    </lineage>
</organism>
<reference evidence="1" key="1">
    <citation type="submission" date="2018-05" db="EMBL/GenBank/DDBJ databases">
        <authorList>
            <person name="Lanie J.A."/>
            <person name="Ng W.-L."/>
            <person name="Kazmierczak K.M."/>
            <person name="Andrzejewski T.M."/>
            <person name="Davidsen T.M."/>
            <person name="Wayne K.J."/>
            <person name="Tettelin H."/>
            <person name="Glass J.I."/>
            <person name="Rusch D."/>
            <person name="Podicherti R."/>
            <person name="Tsui H.-C.T."/>
            <person name="Winkler M.E."/>
        </authorList>
    </citation>
    <scope>NUCLEOTIDE SEQUENCE</scope>
</reference>
<accession>A0A381WUH9</accession>
<dbReference type="SUPFAM" id="SSF63393">
    <property type="entry name" value="RNA polymerase subunits"/>
    <property type="match status" value="1"/>
</dbReference>
<sequence>MKKARKVAGPMAKEADRLVLHKCRSCNRTDSRAWNSSELPKCTHCESTMDPLEIRYKCLRCGHLTFHEAGITNKSCHKCGYRIFVKPRKEGRYKDLKAE</sequence>
<dbReference type="AlphaFoldDB" id="A0A381WUH9"/>
<name>A0A381WUH9_9ZZZZ</name>
<evidence type="ECO:0000313" key="1">
    <source>
        <dbReference type="EMBL" id="SVA56145.1"/>
    </source>
</evidence>
<dbReference type="InterPro" id="IPR029040">
    <property type="entry name" value="RPABC4/Spt4"/>
</dbReference>
<proteinExistence type="predicted"/>